<sequence>MRATYATTRAAPLTALVWVLCLLIAAAVAAPTPEPFNININIDLGDLANLTARPLCDQYSFIANYSAIGANSTMRDALQNASPQGADIVAHVVNAAMKVADYFARDTIINKVCGNLTAVAGQEAANNFSNGIVADQVVGGKGLGAGARAGGSLVLAVSLALLVLAI</sequence>
<protein>
    <submittedName>
        <fullName evidence="2">Uncharacterized protein</fullName>
    </submittedName>
</protein>
<dbReference type="Proteomes" id="UP001446871">
    <property type="component" value="Unassembled WGS sequence"/>
</dbReference>
<evidence type="ECO:0000256" key="1">
    <source>
        <dbReference type="SAM" id="SignalP"/>
    </source>
</evidence>
<accession>A0ABR1TKM0</accession>
<name>A0ABR1TKM0_9PEZI</name>
<organism evidence="2 3">
    <name type="scientific">Apiospora saccharicola</name>
    <dbReference type="NCBI Taxonomy" id="335842"/>
    <lineage>
        <taxon>Eukaryota</taxon>
        <taxon>Fungi</taxon>
        <taxon>Dikarya</taxon>
        <taxon>Ascomycota</taxon>
        <taxon>Pezizomycotina</taxon>
        <taxon>Sordariomycetes</taxon>
        <taxon>Xylariomycetidae</taxon>
        <taxon>Amphisphaeriales</taxon>
        <taxon>Apiosporaceae</taxon>
        <taxon>Apiospora</taxon>
    </lineage>
</organism>
<feature type="chain" id="PRO_5046223450" evidence="1">
    <location>
        <begin position="30"/>
        <end position="166"/>
    </location>
</feature>
<evidence type="ECO:0000313" key="2">
    <source>
        <dbReference type="EMBL" id="KAK8047147.1"/>
    </source>
</evidence>
<dbReference type="EMBL" id="JAQQWM010000009">
    <property type="protein sequence ID" value="KAK8047147.1"/>
    <property type="molecule type" value="Genomic_DNA"/>
</dbReference>
<keyword evidence="3" id="KW-1185">Reference proteome</keyword>
<comment type="caution">
    <text evidence="2">The sequence shown here is derived from an EMBL/GenBank/DDBJ whole genome shotgun (WGS) entry which is preliminary data.</text>
</comment>
<reference evidence="2 3" key="1">
    <citation type="submission" date="2023-01" db="EMBL/GenBank/DDBJ databases">
        <title>Analysis of 21 Apiospora genomes using comparative genomics revels a genus with tremendous synthesis potential of carbohydrate active enzymes and secondary metabolites.</title>
        <authorList>
            <person name="Sorensen T."/>
        </authorList>
    </citation>
    <scope>NUCLEOTIDE SEQUENCE [LARGE SCALE GENOMIC DNA]</scope>
    <source>
        <strain evidence="2 3">CBS 83171</strain>
    </source>
</reference>
<keyword evidence="1" id="KW-0732">Signal</keyword>
<feature type="signal peptide" evidence="1">
    <location>
        <begin position="1"/>
        <end position="29"/>
    </location>
</feature>
<gene>
    <name evidence="2" type="ORF">PG996_015211</name>
</gene>
<evidence type="ECO:0000313" key="3">
    <source>
        <dbReference type="Proteomes" id="UP001446871"/>
    </source>
</evidence>
<proteinExistence type="predicted"/>